<dbReference type="EMBL" id="CAKOFQ010006951">
    <property type="protein sequence ID" value="CAH1984103.1"/>
    <property type="molecule type" value="Genomic_DNA"/>
</dbReference>
<comment type="caution">
    <text evidence="1">The sequence shown here is derived from an EMBL/GenBank/DDBJ whole genome shotgun (WGS) entry which is preliminary data.</text>
</comment>
<proteinExistence type="predicted"/>
<dbReference type="Proteomes" id="UP001152888">
    <property type="component" value="Unassembled WGS sequence"/>
</dbReference>
<dbReference type="OrthoDB" id="6690226at2759"/>
<organism evidence="1 2">
    <name type="scientific">Acanthoscelides obtectus</name>
    <name type="common">Bean weevil</name>
    <name type="synonym">Bruchus obtectus</name>
    <dbReference type="NCBI Taxonomy" id="200917"/>
    <lineage>
        <taxon>Eukaryota</taxon>
        <taxon>Metazoa</taxon>
        <taxon>Ecdysozoa</taxon>
        <taxon>Arthropoda</taxon>
        <taxon>Hexapoda</taxon>
        <taxon>Insecta</taxon>
        <taxon>Pterygota</taxon>
        <taxon>Neoptera</taxon>
        <taxon>Endopterygota</taxon>
        <taxon>Coleoptera</taxon>
        <taxon>Polyphaga</taxon>
        <taxon>Cucujiformia</taxon>
        <taxon>Chrysomeloidea</taxon>
        <taxon>Chrysomelidae</taxon>
        <taxon>Bruchinae</taxon>
        <taxon>Bruchini</taxon>
        <taxon>Acanthoscelides</taxon>
    </lineage>
</organism>
<evidence type="ECO:0000313" key="1">
    <source>
        <dbReference type="EMBL" id="CAH1984103.1"/>
    </source>
</evidence>
<reference evidence="1" key="1">
    <citation type="submission" date="2022-03" db="EMBL/GenBank/DDBJ databases">
        <authorList>
            <person name="Sayadi A."/>
        </authorList>
    </citation>
    <scope>NUCLEOTIDE SEQUENCE</scope>
</reference>
<evidence type="ECO:0000313" key="2">
    <source>
        <dbReference type="Proteomes" id="UP001152888"/>
    </source>
</evidence>
<sequence>MQVTCTLVRRPLSFLSIPQSCTESTGT</sequence>
<accession>A0A9P0KY18</accession>
<gene>
    <name evidence="1" type="ORF">ACAOBT_LOCUS15904</name>
</gene>
<keyword evidence="2" id="KW-1185">Reference proteome</keyword>
<dbReference type="AlphaFoldDB" id="A0A9P0KY18"/>
<name>A0A9P0KY18_ACAOB</name>
<protein>
    <submittedName>
        <fullName evidence="1">Uncharacterized protein</fullName>
    </submittedName>
</protein>